<dbReference type="Pfam" id="PF07120">
    <property type="entry name" value="DUF1376"/>
    <property type="match status" value="1"/>
</dbReference>
<feature type="region of interest" description="Disordered" evidence="1">
    <location>
        <begin position="241"/>
        <end position="265"/>
    </location>
</feature>
<name>A0A1A8Y0E9_9RHOO</name>
<dbReference type="AlphaFoldDB" id="A0A1A8Y0E9"/>
<dbReference type="EMBL" id="FLQY01000364">
    <property type="protein sequence ID" value="SBT10650.1"/>
    <property type="molecule type" value="Genomic_DNA"/>
</dbReference>
<dbReference type="RefSeq" id="WP_186412226.1">
    <property type="nucleotide sequence ID" value="NZ_FLQY01000364.1"/>
</dbReference>
<evidence type="ECO:0000313" key="2">
    <source>
        <dbReference type="EMBL" id="SBT10650.1"/>
    </source>
</evidence>
<proteinExistence type="predicted"/>
<evidence type="ECO:0000256" key="1">
    <source>
        <dbReference type="SAM" id="MobiDB-lite"/>
    </source>
</evidence>
<dbReference type="Proteomes" id="UP000199600">
    <property type="component" value="Unassembled WGS sequence"/>
</dbReference>
<sequence>MAALPYMQLYVADYLADTAHLNAAQHGAYLLLIFNYWQRGKPLNNSNERLTNVARMTKEEWADAKPILSEFFEIVGDEWIHWRIERDLLAVNSKSGKASEAGKASAARRAEIKAQKELTNVERTLNHTDTDTDTDTELTTKTKRAPRFDPQKYLVELGVSPDLATDWIEHRKSVKAKPSKTAIDGISKEAEKAQMSLSDALRESCSRGWRGFKAEWMENKTQNARASPSGQSWHDRQAETIAILTGRNKPNESERDITGEARRVA</sequence>
<accession>A0A1A8Y0E9</accession>
<evidence type="ECO:0000313" key="3">
    <source>
        <dbReference type="Proteomes" id="UP000199600"/>
    </source>
</evidence>
<reference evidence="2 3" key="1">
    <citation type="submission" date="2016-06" db="EMBL/GenBank/DDBJ databases">
        <authorList>
            <person name="Kjaerup R.B."/>
            <person name="Dalgaard T.S."/>
            <person name="Juul-Madsen H.R."/>
        </authorList>
    </citation>
    <scope>NUCLEOTIDE SEQUENCE [LARGE SCALE GENOMIC DNA]</scope>
    <source>
        <strain evidence="2">2</strain>
    </source>
</reference>
<evidence type="ECO:0008006" key="4">
    <source>
        <dbReference type="Google" id="ProtNLM"/>
    </source>
</evidence>
<dbReference type="InterPro" id="IPR010781">
    <property type="entry name" value="DUF1376"/>
</dbReference>
<feature type="compositionally biased region" description="Basic and acidic residues" evidence="1">
    <location>
        <begin position="249"/>
        <end position="265"/>
    </location>
</feature>
<gene>
    <name evidence="2" type="ORF">PROAA_610010</name>
</gene>
<organism evidence="2 3">
    <name type="scientific">Candidatus Propionivibrio aalborgensis</name>
    <dbReference type="NCBI Taxonomy" id="1860101"/>
    <lineage>
        <taxon>Bacteria</taxon>
        <taxon>Pseudomonadati</taxon>
        <taxon>Pseudomonadota</taxon>
        <taxon>Betaproteobacteria</taxon>
        <taxon>Rhodocyclales</taxon>
        <taxon>Rhodocyclaceae</taxon>
        <taxon>Propionivibrio</taxon>
    </lineage>
</organism>
<keyword evidence="3" id="KW-1185">Reference proteome</keyword>
<protein>
    <recommendedName>
        <fullName evidence="4">DUF1376 domain-containing protein</fullName>
    </recommendedName>
</protein>